<dbReference type="Proteomes" id="UP000433737">
    <property type="component" value="Unassembled WGS sequence"/>
</dbReference>
<evidence type="ECO:0000313" key="2">
    <source>
        <dbReference type="Proteomes" id="UP000433737"/>
    </source>
</evidence>
<dbReference type="AlphaFoldDB" id="A0AAX3JC71"/>
<proteinExistence type="predicted"/>
<accession>A0AAX3JC71</accession>
<reference evidence="1 2" key="1">
    <citation type="submission" date="2019-10" db="EMBL/GenBank/DDBJ databases">
        <authorList>
            <person name="Karimi E."/>
        </authorList>
    </citation>
    <scope>NUCLEOTIDE SEQUENCE [LARGE SCALE GENOMIC DNA]</scope>
    <source>
        <strain evidence="1">Pantoea sp. 111</strain>
    </source>
</reference>
<name>A0AAX3JC71_9GAMM</name>
<dbReference type="EMBL" id="CABWMH010000052">
    <property type="protein sequence ID" value="VXC60506.1"/>
    <property type="molecule type" value="Genomic_DNA"/>
</dbReference>
<organism evidence="1 2">
    <name type="scientific">Pantoea brenneri</name>
    <dbReference type="NCBI Taxonomy" id="472694"/>
    <lineage>
        <taxon>Bacteria</taxon>
        <taxon>Pseudomonadati</taxon>
        <taxon>Pseudomonadota</taxon>
        <taxon>Gammaproteobacteria</taxon>
        <taxon>Enterobacterales</taxon>
        <taxon>Erwiniaceae</taxon>
        <taxon>Pantoea</taxon>
    </lineage>
</organism>
<sequence>MNTEKVLIQLINLDDCIEGALVKENFEVYDSEINGLLSKTKDNPNEIIRVNKLTPANIHEMDYIVISNESRPAKKNTGKGFFQFTTKDNSKFINLTSFDMLHIMDSLQDNTSPQCIIFFAQKYYSSTLNRVNISYRDGEKKDKRFTVDSLGYQSFEESNAKSKVGSIFVEPAHQDDRLTGIIKLIKKYETNSKYGVAYTLNDNLSRALMLSKSKEIIAKYEVINSKIFLYLPDIHNKKEFLLELFTSVLPEVDIPFFSDTLKNFGRFKWANAYEYISHEEKLKTISIQKEIKNHNDRLFKLQSELNEISQREENLWVKSLLVDQSNELVTSVYKFLKYIGFENISLPDDSVSVDGLFEEDINIKLSENFSYIIECKGIGGTSQDSDCSQPDKIALRKRDAAERSGLLDYTFRAIYIVNHQRFKAPEERDNPPFKGSQIDDARIANRGMTTCYELFKVYNMIKAAILTPEEARDCFKQTGLINFRKKLAPLYCDEKFPGGKIYSFDLKKTPTARIVKTGKIIIEDNENHWHVLDILSLEVNNKPVDEATKDDDASAGVKVSKLVSNIKNFYTFV</sequence>
<evidence type="ECO:0000313" key="1">
    <source>
        <dbReference type="EMBL" id="VXC60506.1"/>
    </source>
</evidence>
<comment type="caution">
    <text evidence="1">The sequence shown here is derived from an EMBL/GenBank/DDBJ whole genome shotgun (WGS) entry which is preliminary data.</text>
</comment>
<gene>
    <name evidence="1" type="ORF">PANT111_560091</name>
</gene>
<dbReference type="RefSeq" id="WP_159224265.1">
    <property type="nucleotide sequence ID" value="NZ_LR733503.1"/>
</dbReference>
<protein>
    <submittedName>
        <fullName evidence="1">Uncharacterized protein</fullName>
    </submittedName>
</protein>